<protein>
    <submittedName>
        <fullName evidence="2">Uncharacterized protein LOC108734360</fullName>
    </submittedName>
</protein>
<dbReference type="STRING" id="224129.A0A1W4WBN2"/>
<dbReference type="Proteomes" id="UP000192223">
    <property type="component" value="Unplaced"/>
</dbReference>
<dbReference type="SUPFAM" id="SSF52058">
    <property type="entry name" value="L domain-like"/>
    <property type="match status" value="1"/>
</dbReference>
<dbReference type="RefSeq" id="XP_018321396.1">
    <property type="nucleotide sequence ID" value="XM_018465894.2"/>
</dbReference>
<dbReference type="AlphaFoldDB" id="A0A1W4WBN2"/>
<keyword evidence="1" id="KW-1185">Reference proteome</keyword>
<dbReference type="PANTHER" id="PTHR46282">
    <property type="entry name" value="LEUCINE-RICH MELANOCYTE DIFFERENTIATION-ASSOCIATED PROTEIN"/>
    <property type="match status" value="1"/>
</dbReference>
<dbReference type="PANTHER" id="PTHR46282:SF1">
    <property type="entry name" value="LEUCINE-RICH REPEAT-CONTAINING PROTEIN 72-LIKE"/>
    <property type="match status" value="1"/>
</dbReference>
<dbReference type="InterPro" id="IPR032675">
    <property type="entry name" value="LRR_dom_sf"/>
</dbReference>
<accession>A0A1W4WBN2</accession>
<dbReference type="GeneID" id="108734360"/>
<sequence>MSFKSREDENNYEVIDLNNLPSLLSAEDFTDENGSNTMTSLNALLLLSYSEAKCSDCKGENQFRLSLAYENLSRIPNVILNCMAQQIRILDLSYNNFDNLNFLSEFKNLETFICDHNKITSNTYIPFMPKLRFLWLNYCKINGLYPWAKRLQNSCPNLLHLSLMGNPAAPSYLNGGSVQEYLEYRYFVISLFPNLIYLDDRGITKEQREEAQKIYNRPILERMAIKNSTAMPNCLKAITDRITALCSPVPPFAVPQKNTII</sequence>
<reference evidence="2" key="1">
    <citation type="submission" date="2025-08" db="UniProtKB">
        <authorList>
            <consortium name="RefSeq"/>
        </authorList>
    </citation>
    <scope>IDENTIFICATION</scope>
    <source>
        <tissue evidence="2">Entire body</tissue>
    </source>
</reference>
<dbReference type="InterPro" id="IPR043313">
    <property type="entry name" value="LRMDA"/>
</dbReference>
<dbReference type="KEGG" id="apln:108734360"/>
<evidence type="ECO:0000313" key="1">
    <source>
        <dbReference type="Proteomes" id="UP000192223"/>
    </source>
</evidence>
<dbReference type="OrthoDB" id="10251250at2759"/>
<dbReference type="InParanoid" id="A0A1W4WBN2"/>
<organism evidence="1 2">
    <name type="scientific">Agrilus planipennis</name>
    <name type="common">Emerald ash borer</name>
    <name type="synonym">Agrilus marcopoli</name>
    <dbReference type="NCBI Taxonomy" id="224129"/>
    <lineage>
        <taxon>Eukaryota</taxon>
        <taxon>Metazoa</taxon>
        <taxon>Ecdysozoa</taxon>
        <taxon>Arthropoda</taxon>
        <taxon>Hexapoda</taxon>
        <taxon>Insecta</taxon>
        <taxon>Pterygota</taxon>
        <taxon>Neoptera</taxon>
        <taxon>Endopterygota</taxon>
        <taxon>Coleoptera</taxon>
        <taxon>Polyphaga</taxon>
        <taxon>Elateriformia</taxon>
        <taxon>Buprestoidea</taxon>
        <taxon>Buprestidae</taxon>
        <taxon>Agrilinae</taxon>
        <taxon>Agrilus</taxon>
    </lineage>
</organism>
<name>A0A1W4WBN2_AGRPL</name>
<dbReference type="Gene3D" id="3.80.10.10">
    <property type="entry name" value="Ribonuclease Inhibitor"/>
    <property type="match status" value="1"/>
</dbReference>
<proteinExistence type="predicted"/>
<evidence type="ECO:0000313" key="2">
    <source>
        <dbReference type="RefSeq" id="XP_018321396.1"/>
    </source>
</evidence>
<gene>
    <name evidence="2" type="primary">LOC108734360</name>
</gene>